<dbReference type="FunFam" id="3.40.50.300:FF:000042">
    <property type="entry name" value="Maltose/maltodextrin ABC transporter, ATP-binding protein"/>
    <property type="match status" value="1"/>
</dbReference>
<dbReference type="InterPro" id="IPR008995">
    <property type="entry name" value="Mo/tungstate-bd_C_term_dom"/>
</dbReference>
<dbReference type="Gene3D" id="3.40.50.300">
    <property type="entry name" value="P-loop containing nucleotide triphosphate hydrolases"/>
    <property type="match status" value="1"/>
</dbReference>
<evidence type="ECO:0000256" key="3">
    <source>
        <dbReference type="ARBA" id="ARBA00022840"/>
    </source>
</evidence>
<comment type="caution">
    <text evidence="5">The sequence shown here is derived from an EMBL/GenBank/DDBJ whole genome shotgun (WGS) entry which is preliminary data.</text>
</comment>
<dbReference type="InterPro" id="IPR017871">
    <property type="entry name" value="ABC_transporter-like_CS"/>
</dbReference>
<dbReference type="InterPro" id="IPR047641">
    <property type="entry name" value="ABC_transpr_MalK/UgpC-like"/>
</dbReference>
<organism evidence="5 6">
    <name type="scientific">Lacrimispora celerecrescens</name>
    <dbReference type="NCBI Taxonomy" id="29354"/>
    <lineage>
        <taxon>Bacteria</taxon>
        <taxon>Bacillati</taxon>
        <taxon>Bacillota</taxon>
        <taxon>Clostridia</taxon>
        <taxon>Lachnospirales</taxon>
        <taxon>Lachnospiraceae</taxon>
        <taxon>Lacrimispora</taxon>
    </lineage>
</organism>
<reference evidence="5 6" key="1">
    <citation type="submission" date="2014-07" db="EMBL/GenBank/DDBJ databases">
        <title>Draft genome of Clostridium celerecrescens 152B isolated from sediments associated with methane hydrate from Krishna Godavari basin.</title>
        <authorList>
            <person name="Honkalas V.S."/>
            <person name="Dabir A.P."/>
            <person name="Arora P."/>
            <person name="Dhakephalkar P.K."/>
        </authorList>
    </citation>
    <scope>NUCLEOTIDE SEQUENCE [LARGE SCALE GENOMIC DNA]</scope>
    <source>
        <strain evidence="5 6">152B</strain>
    </source>
</reference>
<dbReference type="RefSeq" id="WP_038284354.1">
    <property type="nucleotide sequence ID" value="NZ_JPME01000037.1"/>
</dbReference>
<dbReference type="InterPro" id="IPR003593">
    <property type="entry name" value="AAA+_ATPase"/>
</dbReference>
<dbReference type="PROSITE" id="PS50893">
    <property type="entry name" value="ABC_TRANSPORTER_2"/>
    <property type="match status" value="1"/>
</dbReference>
<protein>
    <submittedName>
        <fullName evidence="5">Sugar ABC transporter ATP-binding protein</fullName>
    </submittedName>
</protein>
<sequence length="366" mass="41347">MASLSFVNVCKTYKNGLTVVKDFNLDIKDREFLILVGPSGCGKSMTLRMIAGLEDITSGELWIDGQLMNMTSPQSRDLSMVFQSYALYPHLTVYQNMAFGLKVHKVPKDEIEKRVGRAAEILHISHLLDRKPSALSGGQKQRVAIGSVIVRQPKAYLMDEPLSNLDAKLRSQMRVELAKIHRELGATIIYVTHDQVEAMTLGTRIVVMNSGVIQQAASPNDIYENPVNKFVAGFIGSPSMNFFPVWVARRGEKICLEFGKNKLIANEICSKRLVEDGYVGRRVYLGIRPEDFHEEGPEEQKILFDVEMKEVLGAEILFHGRINREEICVRLSPNVKAEPGERLPVYVDMDRIKLFDMDTEQNIIYV</sequence>
<dbReference type="CDD" id="cd03301">
    <property type="entry name" value="ABC_MalK_N"/>
    <property type="match status" value="1"/>
</dbReference>
<dbReference type="GO" id="GO:0008643">
    <property type="term" value="P:carbohydrate transport"/>
    <property type="evidence" value="ECO:0007669"/>
    <property type="project" value="InterPro"/>
</dbReference>
<gene>
    <name evidence="5" type="ORF">IO98_21575</name>
</gene>
<feature type="domain" description="ABC transporter" evidence="4">
    <location>
        <begin position="4"/>
        <end position="235"/>
    </location>
</feature>
<dbReference type="OrthoDB" id="9790614at2"/>
<dbReference type="SMART" id="SM00382">
    <property type="entry name" value="AAA"/>
    <property type="match status" value="1"/>
</dbReference>
<name>A0A084JDX3_9FIRM</name>
<dbReference type="GO" id="GO:0005524">
    <property type="term" value="F:ATP binding"/>
    <property type="evidence" value="ECO:0007669"/>
    <property type="project" value="UniProtKB-KW"/>
</dbReference>
<evidence type="ECO:0000313" key="6">
    <source>
        <dbReference type="Proteomes" id="UP000028525"/>
    </source>
</evidence>
<keyword evidence="1" id="KW-0813">Transport</keyword>
<evidence type="ECO:0000256" key="2">
    <source>
        <dbReference type="ARBA" id="ARBA00022741"/>
    </source>
</evidence>
<dbReference type="Proteomes" id="UP000028525">
    <property type="component" value="Unassembled WGS sequence"/>
</dbReference>
<dbReference type="Pfam" id="PF17912">
    <property type="entry name" value="OB_MalK"/>
    <property type="match status" value="1"/>
</dbReference>
<accession>A0A084JDX3</accession>
<dbReference type="AlphaFoldDB" id="A0A084JDX3"/>
<dbReference type="Gene3D" id="2.40.50.140">
    <property type="entry name" value="Nucleic acid-binding proteins"/>
    <property type="match status" value="1"/>
</dbReference>
<evidence type="ECO:0000259" key="4">
    <source>
        <dbReference type="PROSITE" id="PS50893"/>
    </source>
</evidence>
<evidence type="ECO:0000256" key="1">
    <source>
        <dbReference type="ARBA" id="ARBA00022448"/>
    </source>
</evidence>
<dbReference type="SUPFAM" id="SSF50331">
    <property type="entry name" value="MOP-like"/>
    <property type="match status" value="1"/>
</dbReference>
<proteinExistence type="predicted"/>
<dbReference type="InterPro" id="IPR015855">
    <property type="entry name" value="ABC_transpr_MalK-like"/>
</dbReference>
<dbReference type="GO" id="GO:0140359">
    <property type="term" value="F:ABC-type transporter activity"/>
    <property type="evidence" value="ECO:0007669"/>
    <property type="project" value="InterPro"/>
</dbReference>
<dbReference type="EMBL" id="JPME01000037">
    <property type="protein sequence ID" value="KEZ87157.1"/>
    <property type="molecule type" value="Genomic_DNA"/>
</dbReference>
<dbReference type="STRING" id="29354.IO98_21575"/>
<dbReference type="InterPro" id="IPR003439">
    <property type="entry name" value="ABC_transporter-like_ATP-bd"/>
</dbReference>
<dbReference type="PANTHER" id="PTHR43875">
    <property type="entry name" value="MALTODEXTRIN IMPORT ATP-BINDING PROTEIN MSMX"/>
    <property type="match status" value="1"/>
</dbReference>
<dbReference type="InterPro" id="IPR012340">
    <property type="entry name" value="NA-bd_OB-fold"/>
</dbReference>
<dbReference type="NCBIfam" id="NF008653">
    <property type="entry name" value="PRK11650.1"/>
    <property type="match status" value="1"/>
</dbReference>
<dbReference type="PROSITE" id="PS00211">
    <property type="entry name" value="ABC_TRANSPORTER_1"/>
    <property type="match status" value="1"/>
</dbReference>
<dbReference type="Gene3D" id="2.40.50.100">
    <property type="match status" value="1"/>
</dbReference>
<dbReference type="InterPro" id="IPR040582">
    <property type="entry name" value="OB_MalK-like"/>
</dbReference>
<dbReference type="GO" id="GO:0055052">
    <property type="term" value="C:ATP-binding cassette (ABC) transporter complex, substrate-binding subunit-containing"/>
    <property type="evidence" value="ECO:0007669"/>
    <property type="project" value="TreeGrafter"/>
</dbReference>
<keyword evidence="2" id="KW-0547">Nucleotide-binding</keyword>
<keyword evidence="6" id="KW-1185">Reference proteome</keyword>
<dbReference type="PANTHER" id="PTHR43875:SF1">
    <property type="entry name" value="OSMOPROTECTIVE COMPOUNDS UPTAKE ATP-BINDING PROTEIN GGTA"/>
    <property type="match status" value="1"/>
</dbReference>
<dbReference type="SUPFAM" id="SSF52540">
    <property type="entry name" value="P-loop containing nucleoside triphosphate hydrolases"/>
    <property type="match status" value="1"/>
</dbReference>
<evidence type="ECO:0000313" key="5">
    <source>
        <dbReference type="EMBL" id="KEZ87157.1"/>
    </source>
</evidence>
<dbReference type="Pfam" id="PF00005">
    <property type="entry name" value="ABC_tran"/>
    <property type="match status" value="1"/>
</dbReference>
<dbReference type="GO" id="GO:0016887">
    <property type="term" value="F:ATP hydrolysis activity"/>
    <property type="evidence" value="ECO:0007669"/>
    <property type="project" value="InterPro"/>
</dbReference>
<dbReference type="InterPro" id="IPR027417">
    <property type="entry name" value="P-loop_NTPase"/>
</dbReference>
<keyword evidence="3 5" id="KW-0067">ATP-binding</keyword>